<protein>
    <submittedName>
        <fullName evidence="1">Uncharacterized protein</fullName>
    </submittedName>
</protein>
<organism evidence="1 2">
    <name type="scientific">Paenibacillus peoriae</name>
    <dbReference type="NCBI Taxonomy" id="59893"/>
    <lineage>
        <taxon>Bacteria</taxon>
        <taxon>Bacillati</taxon>
        <taxon>Bacillota</taxon>
        <taxon>Bacilli</taxon>
        <taxon>Bacillales</taxon>
        <taxon>Paenibacillaceae</taxon>
        <taxon>Paenibacillus</taxon>
    </lineage>
</organism>
<sequence>MSDKHSEVIHLKRYIERFYVDEVGSNHQYNTLTQERWKDDRYECVADIGY</sequence>
<keyword evidence="2" id="KW-1185">Reference proteome</keyword>
<name>A0ABU1Q9W3_9BACL</name>
<reference evidence="1 2" key="1">
    <citation type="submission" date="2023-07" db="EMBL/GenBank/DDBJ databases">
        <title>Sorghum-associated microbial communities from plants grown in Nebraska, USA.</title>
        <authorList>
            <person name="Schachtman D."/>
        </authorList>
    </citation>
    <scope>NUCLEOTIDE SEQUENCE [LARGE SCALE GENOMIC DNA]</scope>
    <source>
        <strain evidence="1 2">BE143</strain>
    </source>
</reference>
<dbReference type="Proteomes" id="UP001266807">
    <property type="component" value="Unassembled WGS sequence"/>
</dbReference>
<gene>
    <name evidence="1" type="ORF">J2W98_000464</name>
</gene>
<dbReference type="EMBL" id="JAVDUG010000001">
    <property type="protein sequence ID" value="MDR6776217.1"/>
    <property type="molecule type" value="Genomic_DNA"/>
</dbReference>
<proteinExistence type="predicted"/>
<evidence type="ECO:0000313" key="1">
    <source>
        <dbReference type="EMBL" id="MDR6776217.1"/>
    </source>
</evidence>
<comment type="caution">
    <text evidence="1">The sequence shown here is derived from an EMBL/GenBank/DDBJ whole genome shotgun (WGS) entry which is preliminary data.</text>
</comment>
<accession>A0ABU1Q9W3</accession>
<evidence type="ECO:0000313" key="2">
    <source>
        <dbReference type="Proteomes" id="UP001266807"/>
    </source>
</evidence>